<dbReference type="AlphaFoldDB" id="A0A3P7YC03"/>
<dbReference type="STRING" id="6290.A0A3P7YC03"/>
<evidence type="ECO:0000259" key="5">
    <source>
        <dbReference type="Pfam" id="PF24413"/>
    </source>
</evidence>
<dbReference type="InterPro" id="IPR009644">
    <property type="entry name" value="FKTN/MNN4/W02B3.4-1"/>
</dbReference>
<dbReference type="PANTHER" id="PTHR15407">
    <property type="entry name" value="FUKUTIN-RELATED"/>
    <property type="match status" value="1"/>
</dbReference>
<name>A0A3P7YC03_HAEPC</name>
<evidence type="ECO:0000256" key="4">
    <source>
        <dbReference type="ARBA" id="ARBA00023136"/>
    </source>
</evidence>
<dbReference type="PANTHER" id="PTHR15407:SF28">
    <property type="entry name" value="RIBITOL-5-PHOSPHATE TRANSFERASE FKTN"/>
    <property type="match status" value="1"/>
</dbReference>
<dbReference type="Proteomes" id="UP000268014">
    <property type="component" value="Unassembled WGS sequence"/>
</dbReference>
<accession>A0A3P7YC03</accession>
<sequence length="260" mass="30389">MPLLYLCCGRSMNVAKVHAHSEHEHFQMNCSMLLVTINPPFRALLIDTHILQNLGENRCKQGQKVRLAANVDLLKSVRNKDYEEYDIVYYQTFSDRDYLRVYDHETTRIIPKTPLYINGNLSIPRETKKFLEAWKRSNFIDCLGLNMRRHAAGRPYLPVEKSVQVMSSLMRYLINFDVYPFLNGGSMLGWYRECNIIPHTMDMDFAAPIEEYTPKLLEDLASGEKFFLNRKFGLVTIRSIVKTETSFEYPFHPIFIMVIS</sequence>
<proteinExistence type="predicted"/>
<evidence type="ECO:0000313" key="6">
    <source>
        <dbReference type="EMBL" id="VDO85376.1"/>
    </source>
</evidence>
<protein>
    <recommendedName>
        <fullName evidence="5">W02B3.4-like N-terminal domain-containing protein</fullName>
    </recommendedName>
</protein>
<organism evidence="6 7">
    <name type="scientific">Haemonchus placei</name>
    <name type="common">Barber's pole worm</name>
    <dbReference type="NCBI Taxonomy" id="6290"/>
    <lineage>
        <taxon>Eukaryota</taxon>
        <taxon>Metazoa</taxon>
        <taxon>Ecdysozoa</taxon>
        <taxon>Nematoda</taxon>
        <taxon>Chromadorea</taxon>
        <taxon>Rhabditida</taxon>
        <taxon>Rhabditina</taxon>
        <taxon>Rhabditomorpha</taxon>
        <taxon>Strongyloidea</taxon>
        <taxon>Trichostrongylidae</taxon>
        <taxon>Haemonchus</taxon>
    </lineage>
</organism>
<comment type="subcellular location">
    <subcellularLocation>
        <location evidence="1">Membrane</location>
        <topology evidence="1">Single-pass membrane protein</topology>
    </subcellularLocation>
</comment>
<keyword evidence="7" id="KW-1185">Reference proteome</keyword>
<keyword evidence="3" id="KW-1133">Transmembrane helix</keyword>
<keyword evidence="2" id="KW-0812">Transmembrane</keyword>
<gene>
    <name evidence="6" type="ORF">HPLM_LOCUS20675</name>
</gene>
<evidence type="ECO:0000256" key="1">
    <source>
        <dbReference type="ARBA" id="ARBA00004167"/>
    </source>
</evidence>
<reference evidence="6 7" key="1">
    <citation type="submission" date="2018-11" db="EMBL/GenBank/DDBJ databases">
        <authorList>
            <consortium name="Pathogen Informatics"/>
        </authorList>
    </citation>
    <scope>NUCLEOTIDE SEQUENCE [LARGE SCALE GENOMIC DNA]</scope>
    <source>
        <strain evidence="6 7">MHpl1</strain>
    </source>
</reference>
<dbReference type="InterPro" id="IPR057641">
    <property type="entry name" value="W02B3_4_N"/>
</dbReference>
<evidence type="ECO:0000313" key="7">
    <source>
        <dbReference type="Proteomes" id="UP000268014"/>
    </source>
</evidence>
<dbReference type="OrthoDB" id="444255at2759"/>
<feature type="domain" description="W02B3.4-like N-terminal" evidence="5">
    <location>
        <begin position="29"/>
        <end position="141"/>
    </location>
</feature>
<dbReference type="GO" id="GO:0016020">
    <property type="term" value="C:membrane"/>
    <property type="evidence" value="ECO:0007669"/>
    <property type="project" value="UniProtKB-SubCell"/>
</dbReference>
<evidence type="ECO:0000256" key="2">
    <source>
        <dbReference type="ARBA" id="ARBA00022692"/>
    </source>
</evidence>
<evidence type="ECO:0000256" key="3">
    <source>
        <dbReference type="ARBA" id="ARBA00022989"/>
    </source>
</evidence>
<dbReference type="Pfam" id="PF24413">
    <property type="entry name" value="W02B3_4_N"/>
    <property type="match status" value="1"/>
</dbReference>
<keyword evidence="4" id="KW-0472">Membrane</keyword>
<dbReference type="EMBL" id="UZAF01022473">
    <property type="protein sequence ID" value="VDO85376.1"/>
    <property type="molecule type" value="Genomic_DNA"/>
</dbReference>